<accession>A0A9P8RM36</accession>
<dbReference type="AlphaFoldDB" id="A0A9P8RM36"/>
<evidence type="ECO:0000313" key="1">
    <source>
        <dbReference type="EMBL" id="KAH0556702.1"/>
    </source>
</evidence>
<dbReference type="EMBL" id="JAGHQM010001041">
    <property type="protein sequence ID" value="KAH0556702.1"/>
    <property type="molecule type" value="Genomic_DNA"/>
</dbReference>
<evidence type="ECO:0000313" key="2">
    <source>
        <dbReference type="Proteomes" id="UP000750711"/>
    </source>
</evidence>
<dbReference type="Proteomes" id="UP000750711">
    <property type="component" value="Unassembled WGS sequence"/>
</dbReference>
<comment type="caution">
    <text evidence="1">The sequence shown here is derived from an EMBL/GenBank/DDBJ whole genome shotgun (WGS) entry which is preliminary data.</text>
</comment>
<protein>
    <submittedName>
        <fullName evidence="1">Uncharacterized protein</fullName>
    </submittedName>
</protein>
<organism evidence="1 2">
    <name type="scientific">Trichoglossum hirsutum</name>
    <dbReference type="NCBI Taxonomy" id="265104"/>
    <lineage>
        <taxon>Eukaryota</taxon>
        <taxon>Fungi</taxon>
        <taxon>Dikarya</taxon>
        <taxon>Ascomycota</taxon>
        <taxon>Pezizomycotina</taxon>
        <taxon>Geoglossomycetes</taxon>
        <taxon>Geoglossales</taxon>
        <taxon>Geoglossaceae</taxon>
        <taxon>Trichoglossum</taxon>
    </lineage>
</organism>
<sequence length="73" mass="7673">MIVAHATSNADKIIHNEMECMDAEELPADNADARAASGDQAVAASPMPSSLALDFNVKDLLHMPQGFPHSPAS</sequence>
<proteinExistence type="predicted"/>
<reference evidence="1" key="1">
    <citation type="submission" date="2021-03" db="EMBL/GenBank/DDBJ databases">
        <title>Comparative genomics and phylogenomic investigation of the class Geoglossomycetes provide insights into ecological specialization and systematics.</title>
        <authorList>
            <person name="Melie T."/>
            <person name="Pirro S."/>
            <person name="Miller A.N."/>
            <person name="Quandt A."/>
        </authorList>
    </citation>
    <scope>NUCLEOTIDE SEQUENCE</scope>
    <source>
        <strain evidence="1">CAQ_001_2017</strain>
    </source>
</reference>
<gene>
    <name evidence="1" type="ORF">GP486_005510</name>
</gene>
<keyword evidence="2" id="KW-1185">Reference proteome</keyword>
<name>A0A9P8RM36_9PEZI</name>